<feature type="binding site" evidence="7">
    <location>
        <position position="66"/>
    </location>
    <ligand>
        <name>substrate</name>
    </ligand>
</feature>
<dbReference type="EC" id="1.4.3.5" evidence="7"/>
<feature type="binding site" evidence="7">
    <location>
        <position position="123"/>
    </location>
    <ligand>
        <name>substrate</name>
    </ligand>
</feature>
<dbReference type="OrthoDB" id="9780392at2"/>
<dbReference type="Pfam" id="PF10590">
    <property type="entry name" value="PNP_phzG_C"/>
    <property type="match status" value="1"/>
</dbReference>
<name>A0A2V3PME7_9BACT</name>
<comment type="function">
    <text evidence="7">Catalyzes the oxidation of either pyridoxine 5'-phosphate (PNP) or pyridoxamine 5'-phosphate (PMP) into pyridoxal 5'-phosphate (PLP).</text>
</comment>
<dbReference type="InterPro" id="IPR000659">
    <property type="entry name" value="Pyridox_Oxase"/>
</dbReference>
<dbReference type="InterPro" id="IPR019740">
    <property type="entry name" value="Pyridox_Oxase_CS"/>
</dbReference>
<evidence type="ECO:0000256" key="1">
    <source>
        <dbReference type="ARBA" id="ARBA00007301"/>
    </source>
</evidence>
<dbReference type="SUPFAM" id="SSF50475">
    <property type="entry name" value="FMN-binding split barrel"/>
    <property type="match status" value="1"/>
</dbReference>
<dbReference type="EMBL" id="QICL01000014">
    <property type="protein sequence ID" value="PXV63310.1"/>
    <property type="molecule type" value="Genomic_DNA"/>
</dbReference>
<comment type="catalytic activity">
    <reaction evidence="7">
        <text>pyridoxine 5'-phosphate + O2 = pyridoxal 5'-phosphate + H2O2</text>
        <dbReference type="Rhea" id="RHEA:15149"/>
        <dbReference type="ChEBI" id="CHEBI:15379"/>
        <dbReference type="ChEBI" id="CHEBI:16240"/>
        <dbReference type="ChEBI" id="CHEBI:58589"/>
        <dbReference type="ChEBI" id="CHEBI:597326"/>
        <dbReference type="EC" id="1.4.3.5"/>
    </reaction>
</comment>
<keyword evidence="12" id="KW-1185">Reference proteome</keyword>
<keyword evidence="3 7" id="KW-0285">Flavoprotein</keyword>
<accession>A0A2V3PME7</accession>
<dbReference type="Gene3D" id="2.30.110.10">
    <property type="entry name" value="Electron Transport, Fmn-binding Protein, Chain A"/>
    <property type="match status" value="1"/>
</dbReference>
<evidence type="ECO:0000259" key="10">
    <source>
        <dbReference type="Pfam" id="PF10590"/>
    </source>
</evidence>
<dbReference type="RefSeq" id="WP_110310955.1">
    <property type="nucleotide sequence ID" value="NZ_QICL01000014.1"/>
</dbReference>
<dbReference type="GO" id="GO:0004733">
    <property type="term" value="F:pyridoxamine phosphate oxidase activity"/>
    <property type="evidence" value="ECO:0007669"/>
    <property type="project" value="UniProtKB-UniRule"/>
</dbReference>
<dbReference type="NCBIfam" id="NF004231">
    <property type="entry name" value="PRK05679.1"/>
    <property type="match status" value="1"/>
</dbReference>
<dbReference type="PIRSF" id="PIRSF000190">
    <property type="entry name" value="Pyd_amn-ph_oxd"/>
    <property type="match status" value="1"/>
</dbReference>
<dbReference type="UniPathway" id="UPA01068">
    <property type="reaction ID" value="UER00304"/>
</dbReference>
<comment type="similarity">
    <text evidence="1 7">Belongs to the pyridoxamine 5'-phosphate oxidase family.</text>
</comment>
<dbReference type="PANTHER" id="PTHR10851">
    <property type="entry name" value="PYRIDOXINE-5-PHOSPHATE OXIDASE"/>
    <property type="match status" value="1"/>
</dbReference>
<feature type="binding site" evidence="7">
    <location>
        <position position="131"/>
    </location>
    <ligand>
        <name>substrate</name>
    </ligand>
</feature>
<feature type="binding site" evidence="7 8">
    <location>
        <position position="82"/>
    </location>
    <ligand>
        <name>FMN</name>
        <dbReference type="ChEBI" id="CHEBI:58210"/>
    </ligand>
</feature>
<gene>
    <name evidence="7" type="primary">pdxH</name>
    <name evidence="11" type="ORF">CLV62_11427</name>
</gene>
<evidence type="ECO:0000256" key="6">
    <source>
        <dbReference type="ARBA" id="ARBA00023096"/>
    </source>
</evidence>
<feature type="binding site" evidence="7 8">
    <location>
        <position position="105"/>
    </location>
    <ligand>
        <name>FMN</name>
        <dbReference type="ChEBI" id="CHEBI:58210"/>
    </ligand>
</feature>
<evidence type="ECO:0000259" key="9">
    <source>
        <dbReference type="Pfam" id="PF01243"/>
    </source>
</evidence>
<feature type="domain" description="Pyridoxamine 5'-phosphate oxidase N-terminal" evidence="9">
    <location>
        <begin position="33"/>
        <end position="154"/>
    </location>
</feature>
<keyword evidence="5 7" id="KW-0560">Oxidoreductase</keyword>
<dbReference type="Proteomes" id="UP000247973">
    <property type="component" value="Unassembled WGS sequence"/>
</dbReference>
<keyword evidence="6 7" id="KW-0664">Pyridoxine biosynthesis</keyword>
<feature type="binding site" evidence="7 8">
    <location>
        <begin position="76"/>
        <end position="77"/>
    </location>
    <ligand>
        <name>FMN</name>
        <dbReference type="ChEBI" id="CHEBI:58210"/>
    </ligand>
</feature>
<protein>
    <recommendedName>
        <fullName evidence="7">Pyridoxine/pyridoxamine 5'-phosphate oxidase</fullName>
        <ecNumber evidence="7">1.4.3.5</ecNumber>
    </recommendedName>
    <alternativeName>
        <fullName evidence="7">PNP/PMP oxidase</fullName>
        <shortName evidence="7">PNPOx</shortName>
    </alternativeName>
    <alternativeName>
        <fullName evidence="7">Pyridoxal 5'-phosphate synthase</fullName>
    </alternativeName>
</protein>
<dbReference type="GO" id="GO:0008615">
    <property type="term" value="P:pyridoxine biosynthetic process"/>
    <property type="evidence" value="ECO:0007669"/>
    <property type="project" value="UniProtKB-UniRule"/>
</dbReference>
<dbReference type="GO" id="GO:0010181">
    <property type="term" value="F:FMN binding"/>
    <property type="evidence" value="ECO:0007669"/>
    <property type="project" value="UniProtKB-UniRule"/>
</dbReference>
<feature type="binding site" evidence="7 8">
    <location>
        <position position="185"/>
    </location>
    <ligand>
        <name>FMN</name>
        <dbReference type="ChEBI" id="CHEBI:58210"/>
    </ligand>
</feature>
<evidence type="ECO:0000256" key="4">
    <source>
        <dbReference type="ARBA" id="ARBA00022643"/>
    </source>
</evidence>
<comment type="subunit">
    <text evidence="2 7">Homodimer.</text>
</comment>
<dbReference type="InterPro" id="IPR011576">
    <property type="entry name" value="Pyridox_Oxase_N"/>
</dbReference>
<comment type="caution">
    <text evidence="11">The sequence shown here is derived from an EMBL/GenBank/DDBJ whole genome shotgun (WGS) entry which is preliminary data.</text>
</comment>
<comment type="cofactor">
    <cofactor evidence="7 8">
        <name>FMN</name>
        <dbReference type="ChEBI" id="CHEBI:58210"/>
    </cofactor>
    <text evidence="7 8">Binds 1 FMN per subunit.</text>
</comment>
<reference evidence="11 12" key="1">
    <citation type="submission" date="2018-03" db="EMBL/GenBank/DDBJ databases">
        <title>Genomic Encyclopedia of Archaeal and Bacterial Type Strains, Phase II (KMG-II): from individual species to whole genera.</title>
        <authorList>
            <person name="Goeker M."/>
        </authorList>
    </citation>
    <scope>NUCLEOTIDE SEQUENCE [LARGE SCALE GENOMIC DNA]</scope>
    <source>
        <strain evidence="11 12">DSM 100214</strain>
    </source>
</reference>
<proteinExistence type="inferred from homology"/>
<dbReference type="InterPro" id="IPR012349">
    <property type="entry name" value="Split_barrel_FMN-bd"/>
</dbReference>
<sequence length="212" mass="24927">MINIFDLRRDFTLKTLDEKDVLLNPIAQFEVWFKEAIEAETLEPNAMNLATVGLDMKPSSRVVLLKQIRSEGFVFFTNYESRKAKQMNENPNCALSFIWNELERQVRIEGRVEKILPEESDLYFERRPVASKLGAWSSPQSEIIPDREYLEGLVADFEHRFSAGEISRPDNWGGYLVRPVLVEFWQGRSNRLHDRIQYIYENNDWQINRLAP</sequence>
<feature type="domain" description="Pyridoxine 5'-phosphate oxidase dimerisation C-terminal" evidence="10">
    <location>
        <begin position="172"/>
        <end position="212"/>
    </location>
</feature>
<evidence type="ECO:0000256" key="7">
    <source>
        <dbReference type="HAMAP-Rule" id="MF_01629"/>
    </source>
</evidence>
<dbReference type="NCBIfam" id="TIGR00558">
    <property type="entry name" value="pdxH"/>
    <property type="match status" value="1"/>
</dbReference>
<dbReference type="AlphaFoldDB" id="A0A2V3PME7"/>
<feature type="binding site" evidence="7">
    <location>
        <position position="127"/>
    </location>
    <ligand>
        <name>substrate</name>
    </ligand>
</feature>
<evidence type="ECO:0000256" key="5">
    <source>
        <dbReference type="ARBA" id="ARBA00023002"/>
    </source>
</evidence>
<evidence type="ECO:0000313" key="12">
    <source>
        <dbReference type="Proteomes" id="UP000247973"/>
    </source>
</evidence>
<comment type="pathway">
    <text evidence="7">Cofactor metabolism; pyridoxal 5'-phosphate salvage; pyridoxal 5'-phosphate from pyridoxamine 5'-phosphate: step 1/1.</text>
</comment>
<evidence type="ECO:0000313" key="11">
    <source>
        <dbReference type="EMBL" id="PXV63310.1"/>
    </source>
</evidence>
<feature type="binding site" evidence="7 8">
    <location>
        <position position="83"/>
    </location>
    <ligand>
        <name>FMN</name>
        <dbReference type="ChEBI" id="CHEBI:58210"/>
    </ligand>
</feature>
<dbReference type="PROSITE" id="PS01064">
    <property type="entry name" value="PYRIDOX_OXIDASE"/>
    <property type="match status" value="1"/>
</dbReference>
<evidence type="ECO:0000256" key="8">
    <source>
        <dbReference type="PIRSR" id="PIRSR000190-2"/>
    </source>
</evidence>
<organism evidence="11 12">
    <name type="scientific">Dysgonomonas alginatilytica</name>
    <dbReference type="NCBI Taxonomy" id="1605892"/>
    <lineage>
        <taxon>Bacteria</taxon>
        <taxon>Pseudomonadati</taxon>
        <taxon>Bacteroidota</taxon>
        <taxon>Bacteroidia</taxon>
        <taxon>Bacteroidales</taxon>
        <taxon>Dysgonomonadaceae</taxon>
        <taxon>Dysgonomonas</taxon>
    </lineage>
</organism>
<dbReference type="Pfam" id="PF01243">
    <property type="entry name" value="PNPOx_N"/>
    <property type="match status" value="1"/>
</dbReference>
<feature type="binding site" evidence="7 8">
    <location>
        <position position="195"/>
    </location>
    <ligand>
        <name>FMN</name>
        <dbReference type="ChEBI" id="CHEBI:58210"/>
    </ligand>
</feature>
<dbReference type="HAMAP" id="MF_01629">
    <property type="entry name" value="PdxH"/>
    <property type="match status" value="1"/>
</dbReference>
<feature type="binding site" evidence="7 8">
    <location>
        <begin position="61"/>
        <end position="66"/>
    </location>
    <ligand>
        <name>FMN</name>
        <dbReference type="ChEBI" id="CHEBI:58210"/>
    </ligand>
</feature>
<comment type="pathway">
    <text evidence="7">Cofactor metabolism; pyridoxal 5'-phosphate salvage; pyridoxal 5'-phosphate from pyridoxine 5'-phosphate: step 1/1.</text>
</comment>
<feature type="binding site" evidence="7">
    <location>
        <begin position="191"/>
        <end position="193"/>
    </location>
    <ligand>
        <name>substrate</name>
    </ligand>
</feature>
<feature type="binding site" evidence="7 8">
    <location>
        <begin position="140"/>
        <end position="141"/>
    </location>
    <ligand>
        <name>FMN</name>
        <dbReference type="ChEBI" id="CHEBI:58210"/>
    </ligand>
</feature>
<comment type="catalytic activity">
    <reaction evidence="7">
        <text>pyridoxamine 5'-phosphate + O2 + H2O = pyridoxal 5'-phosphate + H2O2 + NH4(+)</text>
        <dbReference type="Rhea" id="RHEA:15817"/>
        <dbReference type="ChEBI" id="CHEBI:15377"/>
        <dbReference type="ChEBI" id="CHEBI:15379"/>
        <dbReference type="ChEBI" id="CHEBI:16240"/>
        <dbReference type="ChEBI" id="CHEBI:28938"/>
        <dbReference type="ChEBI" id="CHEBI:58451"/>
        <dbReference type="ChEBI" id="CHEBI:597326"/>
        <dbReference type="EC" id="1.4.3.5"/>
    </reaction>
</comment>
<dbReference type="PANTHER" id="PTHR10851:SF0">
    <property type="entry name" value="PYRIDOXINE-5'-PHOSPHATE OXIDASE"/>
    <property type="match status" value="1"/>
</dbReference>
<dbReference type="FunFam" id="2.30.110.10:FF:000020">
    <property type="entry name" value="PNPO isoform 11"/>
    <property type="match status" value="1"/>
</dbReference>
<dbReference type="InterPro" id="IPR019576">
    <property type="entry name" value="Pyridoxamine_oxidase_dimer_C"/>
</dbReference>
<evidence type="ECO:0000256" key="2">
    <source>
        <dbReference type="ARBA" id="ARBA00011738"/>
    </source>
</evidence>
<evidence type="ECO:0000256" key="3">
    <source>
        <dbReference type="ARBA" id="ARBA00022630"/>
    </source>
</evidence>
<keyword evidence="4 7" id="KW-0288">FMN</keyword>